<feature type="transmembrane region" description="Helical" evidence="1">
    <location>
        <begin position="366"/>
        <end position="387"/>
    </location>
</feature>
<reference evidence="2 3" key="1">
    <citation type="submission" date="2020-12" db="EMBL/GenBank/DDBJ databases">
        <title>Sulforoseuscoccus oceanibium gen. nov., sp. nov., a representative of the phylum Verrucomicrobia with special cytoplasmic membrane, and proposal of Sulforoseuscoccusaceae fam. nov.</title>
        <authorList>
            <person name="Xi F."/>
        </authorList>
    </citation>
    <scope>NUCLEOTIDE SEQUENCE [LARGE SCALE GENOMIC DNA]</scope>
    <source>
        <strain evidence="2 3">T37</strain>
    </source>
</reference>
<feature type="transmembrane region" description="Helical" evidence="1">
    <location>
        <begin position="12"/>
        <end position="38"/>
    </location>
</feature>
<feature type="transmembrane region" description="Helical" evidence="1">
    <location>
        <begin position="339"/>
        <end position="359"/>
    </location>
</feature>
<dbReference type="GO" id="GO:0005886">
    <property type="term" value="C:plasma membrane"/>
    <property type="evidence" value="ECO:0007669"/>
    <property type="project" value="TreeGrafter"/>
</dbReference>
<dbReference type="AlphaFoldDB" id="A0A6B3LBZ1"/>
<organism evidence="2 3">
    <name type="scientific">Sulfuriroseicoccus oceanibius</name>
    <dbReference type="NCBI Taxonomy" id="2707525"/>
    <lineage>
        <taxon>Bacteria</taxon>
        <taxon>Pseudomonadati</taxon>
        <taxon>Verrucomicrobiota</taxon>
        <taxon>Verrucomicrobiia</taxon>
        <taxon>Verrucomicrobiales</taxon>
        <taxon>Verrucomicrobiaceae</taxon>
        <taxon>Sulfuriroseicoccus</taxon>
    </lineage>
</organism>
<feature type="transmembrane region" description="Helical" evidence="1">
    <location>
        <begin position="547"/>
        <end position="565"/>
    </location>
</feature>
<name>A0A6B3LBZ1_9BACT</name>
<keyword evidence="1" id="KW-0472">Membrane</keyword>
<dbReference type="Gene3D" id="3.30.2090.10">
    <property type="entry name" value="Multidrug efflux transporter AcrB TolC docking domain, DN and DC subdomains"/>
    <property type="match status" value="2"/>
</dbReference>
<dbReference type="KEGG" id="soa:G3M56_006210"/>
<dbReference type="SUPFAM" id="SSF82866">
    <property type="entry name" value="Multidrug efflux transporter AcrB transmembrane domain"/>
    <property type="match status" value="2"/>
</dbReference>
<dbReference type="GO" id="GO:0042910">
    <property type="term" value="F:xenobiotic transmembrane transporter activity"/>
    <property type="evidence" value="ECO:0007669"/>
    <property type="project" value="TreeGrafter"/>
</dbReference>
<feature type="transmembrane region" description="Helical" evidence="1">
    <location>
        <begin position="904"/>
        <end position="924"/>
    </location>
</feature>
<keyword evidence="3" id="KW-1185">Reference proteome</keyword>
<feature type="transmembrane region" description="Helical" evidence="1">
    <location>
        <begin position="1007"/>
        <end position="1033"/>
    </location>
</feature>
<protein>
    <submittedName>
        <fullName evidence="2">Efflux RND transporter permease subunit</fullName>
    </submittedName>
</protein>
<feature type="transmembrane region" description="Helical" evidence="1">
    <location>
        <begin position="880"/>
        <end position="897"/>
    </location>
</feature>
<evidence type="ECO:0000313" key="2">
    <source>
        <dbReference type="EMBL" id="QQL46171.1"/>
    </source>
</evidence>
<dbReference type="Pfam" id="PF00873">
    <property type="entry name" value="ACR_tran"/>
    <property type="match status" value="1"/>
</dbReference>
<feature type="transmembrane region" description="Helical" evidence="1">
    <location>
        <begin position="444"/>
        <end position="462"/>
    </location>
</feature>
<dbReference type="PRINTS" id="PR00702">
    <property type="entry name" value="ACRIFLAVINRP"/>
</dbReference>
<dbReference type="PANTHER" id="PTHR32063:SF33">
    <property type="entry name" value="RND SUPERFAMILY EFFLUX PUMP PERMEASE COMPONENT"/>
    <property type="match status" value="1"/>
</dbReference>
<dbReference type="InterPro" id="IPR001036">
    <property type="entry name" value="Acrflvin-R"/>
</dbReference>
<dbReference type="Gene3D" id="3.30.70.1320">
    <property type="entry name" value="Multidrug efflux transporter AcrB pore domain like"/>
    <property type="match status" value="1"/>
</dbReference>
<feature type="transmembrane region" description="Helical" evidence="1">
    <location>
        <begin position="930"/>
        <end position="951"/>
    </location>
</feature>
<dbReference type="Gene3D" id="3.30.70.1430">
    <property type="entry name" value="Multidrug efflux transporter AcrB pore domain"/>
    <property type="match status" value="2"/>
</dbReference>
<keyword evidence="1" id="KW-0812">Transmembrane</keyword>
<proteinExistence type="predicted"/>
<dbReference type="Gene3D" id="3.30.70.1440">
    <property type="entry name" value="Multidrug efflux transporter AcrB pore domain"/>
    <property type="match status" value="1"/>
</dbReference>
<feature type="transmembrane region" description="Helical" evidence="1">
    <location>
        <begin position="468"/>
        <end position="489"/>
    </location>
</feature>
<evidence type="ECO:0000256" key="1">
    <source>
        <dbReference type="SAM" id="Phobius"/>
    </source>
</evidence>
<dbReference type="Proteomes" id="UP000475117">
    <property type="component" value="Chromosome"/>
</dbReference>
<accession>A0A6B3LBZ1</accession>
<feature type="transmembrane region" description="Helical" evidence="1">
    <location>
        <begin position="393"/>
        <end position="413"/>
    </location>
</feature>
<dbReference type="EMBL" id="CP066776">
    <property type="protein sequence ID" value="QQL46171.1"/>
    <property type="molecule type" value="Genomic_DNA"/>
</dbReference>
<gene>
    <name evidence="2" type="ORF">G3M56_006210</name>
</gene>
<evidence type="ECO:0000313" key="3">
    <source>
        <dbReference type="Proteomes" id="UP000475117"/>
    </source>
</evidence>
<dbReference type="PANTHER" id="PTHR32063">
    <property type="match status" value="1"/>
</dbReference>
<dbReference type="Gene3D" id="1.20.1640.10">
    <property type="entry name" value="Multidrug efflux transporter AcrB transmembrane domain"/>
    <property type="match status" value="2"/>
</dbReference>
<dbReference type="InterPro" id="IPR027463">
    <property type="entry name" value="AcrB_DN_DC_subdom"/>
</dbReference>
<keyword evidence="1" id="KW-1133">Transmembrane helix</keyword>
<dbReference type="SUPFAM" id="SSF82714">
    <property type="entry name" value="Multidrug efflux transporter AcrB TolC docking domain, DN and DC subdomains"/>
    <property type="match status" value="2"/>
</dbReference>
<dbReference type="RefSeq" id="WP_164362911.1">
    <property type="nucleotide sequence ID" value="NZ_CP066776.1"/>
</dbReference>
<feature type="transmembrane region" description="Helical" evidence="1">
    <location>
        <begin position="978"/>
        <end position="995"/>
    </location>
</feature>
<dbReference type="SUPFAM" id="SSF82693">
    <property type="entry name" value="Multidrug efflux transporter AcrB pore domain, PN1, PN2, PC1 and PC2 subdomains"/>
    <property type="match status" value="2"/>
</dbReference>
<sequence>MSQPLEEKHKIIAWFASNPVVANIMMLTILIGGLYTAFTIRKEAFPSFAGEAVTIDVPFLGGTPEDVERGVAIKIEEALEGVDGIYHIRSTCTESSASITVEAEEGYNVTKLLDDVKIQIDAIPSFPDQVENPVISERKRRESSIWIEVYGDASERVLKQTARDLRDELLRSPDISKVNTTGDRAYEISIEVSEDKLRSYEMTFQEVADAVRSNSVDLSGGVIRSGRGEISLKIRSQAYNTRDFANIPLRTTEDGTRIYVRDVATVRDGFVDQEVISRFQGKRTVTLNVVSDATDDIIKATDAARRVMEEFKAAGRLPEGVETVMWNDASKVIRARLNLLARNGLMGVGLVLVMLMFFLNFRLAMWVALGIPISLAGAVLIFPLPGIDISINVLTSFAFILVLGVVVDDAIVIGESIYSEKEKQPDCNHPGADMRGTIRGVAKVVTPATFGVLTTIAAFLPLTQVSGFMGRVFGQIAIAVIFCLIFSLIESKLILPAHLAHIDVHKEPGNFISRRWSRFQRAIANALSRFVGNVYQPALRWMIPHRYTVIATFIAVFIVVVGLLATNRLRFVFFPDIPLDKATATLTLEEGLPVSYLHEEAEKIAQAAYDTGIHFEKESGSNPMRHIQVQATTNTRATVSIELTPSEEREIHTNSIVNMWRSKVGGISGAKSLTYVGRGGASSGIEIQLQSQDLEALQLAAAEVKAKLATFPGVNDIADSFNAGRPEIRFSITPLGEAAGYDKRSLAANVRDAFYGREAQRVQRGRDEVKVMVRYPIDDRESIDTLRQMRVRGADGKAVPFSVVADTEFDTGLAKIDRLDGQRVVTVTADADKTVTTGDEVLAILEQGYFDELLSKYPEISIRLGGEAEERMKSMTSLKFGFLISMLLIYILLAITLKAYVKPLFIMVAIPFGIIGALIGHYIVGISVGILSVFGILALSGVVVNDSLVLMHRIDAIRSRYETLDEVIVVAGGERFRAILLTSITTFVGLAPLLAETEVQAQFLKPMAVALGFGVLFATLITLVLLPMLLLVARDARDGLHGSWTHWREVLGGKRKA</sequence>